<dbReference type="PANTHER" id="PTHR23517:SF2">
    <property type="entry name" value="MULTIDRUG RESISTANCE PROTEIN MDTH"/>
    <property type="match status" value="1"/>
</dbReference>
<dbReference type="Gene3D" id="1.20.1250.20">
    <property type="entry name" value="MFS general substrate transporter like domains"/>
    <property type="match status" value="1"/>
</dbReference>
<dbReference type="PROSITE" id="PS50850">
    <property type="entry name" value="MFS"/>
    <property type="match status" value="1"/>
</dbReference>
<evidence type="ECO:0000256" key="5">
    <source>
        <dbReference type="ARBA" id="ARBA00022989"/>
    </source>
</evidence>
<evidence type="ECO:0000256" key="1">
    <source>
        <dbReference type="ARBA" id="ARBA00004651"/>
    </source>
</evidence>
<evidence type="ECO:0000259" key="8">
    <source>
        <dbReference type="PROSITE" id="PS50850"/>
    </source>
</evidence>
<feature type="transmembrane region" description="Helical" evidence="7">
    <location>
        <begin position="125"/>
        <end position="147"/>
    </location>
</feature>
<feature type="transmembrane region" description="Helical" evidence="7">
    <location>
        <begin position="90"/>
        <end position="113"/>
    </location>
</feature>
<dbReference type="InterPro" id="IPR036259">
    <property type="entry name" value="MFS_trans_sf"/>
</dbReference>
<evidence type="ECO:0000256" key="6">
    <source>
        <dbReference type="ARBA" id="ARBA00023136"/>
    </source>
</evidence>
<comment type="subcellular location">
    <subcellularLocation>
        <location evidence="1">Cell membrane</location>
        <topology evidence="1">Multi-pass membrane protein</topology>
    </subcellularLocation>
</comment>
<dbReference type="InterPro" id="IPR020846">
    <property type="entry name" value="MFS_dom"/>
</dbReference>
<evidence type="ECO:0000256" key="4">
    <source>
        <dbReference type="ARBA" id="ARBA00022692"/>
    </source>
</evidence>
<feature type="transmembrane region" description="Helical" evidence="7">
    <location>
        <begin position="235"/>
        <end position="252"/>
    </location>
</feature>
<sequence length="400" mass="41128">MVLLADVLLMWTGFLMVIPLISVHYVDGLGWAAASIGFILGMRQIVQQGLSLIGGALADRLGAKGLICIGMFIRGFGFVGMAWAHSFPTLLLTIVLAALGGALFEAPKAAAIAALTDERNRGRYFALNGTVGGIGTAIGPFVGALLLRIDFALVAIVSGSCFLTAGLLTALLLPAVRVAAGREGIAHGIGLALRDRPFILFSGLLMGFWFMWVQLAISLPLLAKALSGTSDAVSWIYALNAALTIALQYPLLRLAERWLRPLPVLALGVATMAAGLGGVALAGSVPALLACTTLFAVGAILAMPSQQTVAATLANPAARGSYFGVNMLALAFGGGLGNWAGGFLYGAGQRSGVPTLPWLVFATVGLAAATGLVLLHRRLTAAEPARGTDRTGEAVALGGR</sequence>
<proteinExistence type="predicted"/>
<dbReference type="GO" id="GO:0005886">
    <property type="term" value="C:plasma membrane"/>
    <property type="evidence" value="ECO:0007669"/>
    <property type="project" value="UniProtKB-SubCell"/>
</dbReference>
<accession>A0A6J4VUM8</accession>
<dbReference type="SUPFAM" id="SSF103473">
    <property type="entry name" value="MFS general substrate transporter"/>
    <property type="match status" value="1"/>
</dbReference>
<dbReference type="EMBL" id="CADCWM010000879">
    <property type="protein sequence ID" value="CAA9583456.1"/>
    <property type="molecule type" value="Genomic_DNA"/>
</dbReference>
<keyword evidence="4 7" id="KW-0812">Transmembrane</keyword>
<feature type="transmembrane region" description="Helical" evidence="7">
    <location>
        <begin position="153"/>
        <end position="176"/>
    </location>
</feature>
<keyword evidence="3" id="KW-1003">Cell membrane</keyword>
<protein>
    <submittedName>
        <fullName evidence="9">Uncharacterized MFS-type transporter</fullName>
    </submittedName>
</protein>
<organism evidence="9">
    <name type="scientific">uncultured Thermomicrobiales bacterium</name>
    <dbReference type="NCBI Taxonomy" id="1645740"/>
    <lineage>
        <taxon>Bacteria</taxon>
        <taxon>Pseudomonadati</taxon>
        <taxon>Thermomicrobiota</taxon>
        <taxon>Thermomicrobia</taxon>
        <taxon>Thermomicrobiales</taxon>
        <taxon>environmental samples</taxon>
    </lineage>
</organism>
<evidence type="ECO:0000256" key="3">
    <source>
        <dbReference type="ARBA" id="ARBA00022475"/>
    </source>
</evidence>
<reference evidence="9" key="1">
    <citation type="submission" date="2020-02" db="EMBL/GenBank/DDBJ databases">
        <authorList>
            <person name="Meier V. D."/>
        </authorList>
    </citation>
    <scope>NUCLEOTIDE SEQUENCE</scope>
    <source>
        <strain evidence="9">AVDCRST_MAG88</strain>
    </source>
</reference>
<gene>
    <name evidence="9" type="ORF">AVDCRST_MAG88-3623</name>
</gene>
<feature type="transmembrane region" description="Helical" evidence="7">
    <location>
        <begin position="287"/>
        <end position="304"/>
    </location>
</feature>
<keyword evidence="6 7" id="KW-0472">Membrane</keyword>
<feature type="transmembrane region" description="Helical" evidence="7">
    <location>
        <begin position="7"/>
        <end position="25"/>
    </location>
</feature>
<keyword evidence="5 7" id="KW-1133">Transmembrane helix</keyword>
<evidence type="ECO:0000256" key="7">
    <source>
        <dbReference type="SAM" id="Phobius"/>
    </source>
</evidence>
<keyword evidence="2" id="KW-0813">Transport</keyword>
<evidence type="ECO:0000256" key="2">
    <source>
        <dbReference type="ARBA" id="ARBA00022448"/>
    </source>
</evidence>
<feature type="transmembrane region" description="Helical" evidence="7">
    <location>
        <begin position="264"/>
        <end position="281"/>
    </location>
</feature>
<feature type="domain" description="Major facilitator superfamily (MFS) profile" evidence="8">
    <location>
        <begin position="1"/>
        <end position="380"/>
    </location>
</feature>
<dbReference type="PANTHER" id="PTHR23517">
    <property type="entry name" value="RESISTANCE PROTEIN MDTM, PUTATIVE-RELATED-RELATED"/>
    <property type="match status" value="1"/>
</dbReference>
<dbReference type="InterPro" id="IPR011701">
    <property type="entry name" value="MFS"/>
</dbReference>
<dbReference type="InterPro" id="IPR050171">
    <property type="entry name" value="MFS_Transporters"/>
</dbReference>
<dbReference type="Pfam" id="PF07690">
    <property type="entry name" value="MFS_1"/>
    <property type="match status" value="1"/>
</dbReference>
<dbReference type="AlphaFoldDB" id="A0A6J4VUM8"/>
<feature type="transmembrane region" description="Helical" evidence="7">
    <location>
        <begin position="358"/>
        <end position="376"/>
    </location>
</feature>
<feature type="transmembrane region" description="Helical" evidence="7">
    <location>
        <begin position="197"/>
        <end position="223"/>
    </location>
</feature>
<dbReference type="CDD" id="cd17329">
    <property type="entry name" value="MFS_MdtH_MDR_like"/>
    <property type="match status" value="1"/>
</dbReference>
<dbReference type="GO" id="GO:0022857">
    <property type="term" value="F:transmembrane transporter activity"/>
    <property type="evidence" value="ECO:0007669"/>
    <property type="project" value="InterPro"/>
</dbReference>
<evidence type="ECO:0000313" key="9">
    <source>
        <dbReference type="EMBL" id="CAA9583456.1"/>
    </source>
</evidence>
<name>A0A6J4VUM8_9BACT</name>
<feature type="transmembrane region" description="Helical" evidence="7">
    <location>
        <begin position="325"/>
        <end position="346"/>
    </location>
</feature>